<dbReference type="EMBL" id="SRPW01000332">
    <property type="protein sequence ID" value="KAG6015560.1"/>
    <property type="molecule type" value="Genomic_DNA"/>
</dbReference>
<accession>A0A9P7NGU5</accession>
<dbReference type="OrthoDB" id="4656735at2759"/>
<name>A0A9P7NGU5_9HYPO</name>
<comment type="caution">
    <text evidence="1">The sequence shown here is derived from an EMBL/GenBank/DDBJ whole genome shotgun (WGS) entry which is preliminary data.</text>
</comment>
<organism evidence="1 2">
    <name type="scientific">Claviceps pusilla</name>
    <dbReference type="NCBI Taxonomy" id="123648"/>
    <lineage>
        <taxon>Eukaryota</taxon>
        <taxon>Fungi</taxon>
        <taxon>Dikarya</taxon>
        <taxon>Ascomycota</taxon>
        <taxon>Pezizomycotina</taxon>
        <taxon>Sordariomycetes</taxon>
        <taxon>Hypocreomycetidae</taxon>
        <taxon>Hypocreales</taxon>
        <taxon>Clavicipitaceae</taxon>
        <taxon>Claviceps</taxon>
    </lineage>
</organism>
<protein>
    <submittedName>
        <fullName evidence="1">Uncharacterized protein</fullName>
    </submittedName>
</protein>
<dbReference type="Proteomes" id="UP000748025">
    <property type="component" value="Unassembled WGS sequence"/>
</dbReference>
<gene>
    <name evidence="1" type="ORF">E4U43_005096</name>
</gene>
<evidence type="ECO:0000313" key="2">
    <source>
        <dbReference type="Proteomes" id="UP000748025"/>
    </source>
</evidence>
<reference evidence="1" key="1">
    <citation type="journal article" date="2020" name="bioRxiv">
        <title>Whole genome comparisons of ergot fungi reveals the divergence and evolution of species within the genus Claviceps are the result of varying mechanisms driving genome evolution and host range expansion.</title>
        <authorList>
            <person name="Wyka S.A."/>
            <person name="Mondo S.J."/>
            <person name="Liu M."/>
            <person name="Dettman J."/>
            <person name="Nalam V."/>
            <person name="Broders K.D."/>
        </authorList>
    </citation>
    <scope>NUCLEOTIDE SEQUENCE</scope>
    <source>
        <strain evidence="1">CCC 602</strain>
    </source>
</reference>
<evidence type="ECO:0000313" key="1">
    <source>
        <dbReference type="EMBL" id="KAG6015560.1"/>
    </source>
</evidence>
<proteinExistence type="predicted"/>
<keyword evidence="2" id="KW-1185">Reference proteome</keyword>
<dbReference type="AlphaFoldDB" id="A0A9P7NGU5"/>
<sequence length="413" mass="47039">MEPEELVPGLSNLHLGDSETEYEKAFDRVIEKAKELRPSLSIHEIHVTKELAGPFTKGGLLVLLLQPRPFHPWSKGLDAVIQNCTTLDALNDALRFYATDLKRDVSLLDLWVCLPEGVTNSLDSVEEEKFSELVLAAVRAKKPDCILCFGKDTLDTLEKRSEWKTRRKPHLKVVGRGTISGSLFGIPVVNARHPSFVFYHNEDDMAKTLALWAEQVGEACRIAREARGCQLPASWATFSPEPDFDPPRSAKVYRFMQLLCECSFSPNYELPEINIRKQGGFYVLEDWQTDWLKYAGKAAEDKARKTLIPIFKELNRAWEKTSWFTYSYKLRSETRISELLSADLESIEANCYILARNGVIPADEVPRRRHALGSDPEDLWDRLDKIATEGLNLWKRSMPHPRRGVYIGGFADE</sequence>